<dbReference type="SUPFAM" id="SSF56112">
    <property type="entry name" value="Protein kinase-like (PK-like)"/>
    <property type="match status" value="1"/>
</dbReference>
<comment type="caution">
    <text evidence="3">The sequence shown here is derived from an EMBL/GenBank/DDBJ whole genome shotgun (WGS) entry which is preliminary data.</text>
</comment>
<evidence type="ECO:0000259" key="2">
    <source>
        <dbReference type="PROSITE" id="PS50290"/>
    </source>
</evidence>
<dbReference type="PANTHER" id="PTHR11139">
    <property type="entry name" value="ATAXIA TELANGIECTASIA MUTATED ATM -RELATED"/>
    <property type="match status" value="1"/>
</dbReference>
<feature type="region of interest" description="Disordered" evidence="1">
    <location>
        <begin position="1"/>
        <end position="20"/>
    </location>
</feature>
<feature type="compositionally biased region" description="Low complexity" evidence="1">
    <location>
        <begin position="238"/>
        <end position="268"/>
    </location>
</feature>
<dbReference type="InterPro" id="IPR003152">
    <property type="entry name" value="FATC_dom"/>
</dbReference>
<feature type="region of interest" description="Disordered" evidence="1">
    <location>
        <begin position="682"/>
        <end position="708"/>
    </location>
</feature>
<dbReference type="PANTHER" id="PTHR11139:SF124">
    <property type="entry name" value="NON-SPECIFIC SERINE_THREONINE PROTEIN KINASE"/>
    <property type="match status" value="1"/>
</dbReference>
<dbReference type="InterPro" id="IPR011009">
    <property type="entry name" value="Kinase-like_dom_sf"/>
</dbReference>
<accession>A0ABQ5KEN8</accession>
<dbReference type="InterPro" id="IPR036940">
    <property type="entry name" value="PI3/4_kinase_cat_sf"/>
</dbReference>
<dbReference type="EMBL" id="BQXS01000803">
    <property type="protein sequence ID" value="GKT29326.1"/>
    <property type="molecule type" value="Genomic_DNA"/>
</dbReference>
<reference evidence="3" key="1">
    <citation type="submission" date="2022-03" db="EMBL/GenBank/DDBJ databases">
        <title>Draft genome sequence of Aduncisulcus paluster, a free-living microaerophilic Fornicata.</title>
        <authorList>
            <person name="Yuyama I."/>
            <person name="Kume K."/>
            <person name="Tamura T."/>
            <person name="Inagaki Y."/>
            <person name="Hashimoto T."/>
        </authorList>
    </citation>
    <scope>NUCLEOTIDE SEQUENCE</scope>
    <source>
        <strain evidence="3">NY0171</strain>
    </source>
</reference>
<dbReference type="PROSITE" id="PS50290">
    <property type="entry name" value="PI3_4_KINASE_3"/>
    <property type="match status" value="1"/>
</dbReference>
<dbReference type="Proteomes" id="UP001057375">
    <property type="component" value="Unassembled WGS sequence"/>
</dbReference>
<feature type="compositionally biased region" description="Basic residues" evidence="1">
    <location>
        <begin position="576"/>
        <end position="586"/>
    </location>
</feature>
<proteinExistence type="predicted"/>
<protein>
    <recommendedName>
        <fullName evidence="2">PI3K/PI4K catalytic domain-containing protein</fullName>
    </recommendedName>
</protein>
<feature type="region of interest" description="Disordered" evidence="1">
    <location>
        <begin position="1356"/>
        <end position="1390"/>
    </location>
</feature>
<evidence type="ECO:0000256" key="1">
    <source>
        <dbReference type="SAM" id="MobiDB-lite"/>
    </source>
</evidence>
<feature type="region of interest" description="Disordered" evidence="1">
    <location>
        <begin position="225"/>
        <end position="268"/>
    </location>
</feature>
<dbReference type="Pfam" id="PF02260">
    <property type="entry name" value="FATC"/>
    <property type="match status" value="1"/>
</dbReference>
<evidence type="ECO:0000313" key="4">
    <source>
        <dbReference type="Proteomes" id="UP001057375"/>
    </source>
</evidence>
<dbReference type="SMART" id="SM00146">
    <property type="entry name" value="PI3Kc"/>
    <property type="match status" value="1"/>
</dbReference>
<evidence type="ECO:0000313" key="3">
    <source>
        <dbReference type="EMBL" id="GKT29326.1"/>
    </source>
</evidence>
<dbReference type="InterPro" id="IPR000403">
    <property type="entry name" value="PI3/4_kinase_cat_dom"/>
</dbReference>
<feature type="compositionally biased region" description="Polar residues" evidence="1">
    <location>
        <begin position="226"/>
        <end position="237"/>
    </location>
</feature>
<feature type="region of interest" description="Disordered" evidence="1">
    <location>
        <begin position="547"/>
        <end position="600"/>
    </location>
</feature>
<dbReference type="InterPro" id="IPR050517">
    <property type="entry name" value="DDR_Repair_Kinase"/>
</dbReference>
<sequence length="2181" mass="243696">MKEDNLLSSSFSTKSTPHPQSSAFLADNSGSGLTSSVCSLHSNSHLVSFHIDEACGLLSELLRVVCKSLDTVNEYEKGELSDIPPEMLGQTAPSEDDNRDAFDFPFFSLCAYVIVCYRAIAEITRITNHWRGSHLYTFKHLIHINYSYFKPPQPSQEAITGVSNIHSRLYKCFHDYIHRKPERRKYKQLVFFPCYCDDWMWNSMLHSLSLTIIATVFPQIEKTSKGEASSGNESLNGTTPRGSSPAASPRSTITSPISSISGNPSSSSSSSTLSFLLSGSSMSLSSLSSLCSFLSASSLPSCMLAVSLLFYLNPFSLCVKPRGRVDSGYANRAFEELGCLQVKQAEREERRMNKTRARNELFVDSFLAPSPLLPLSAINIPLSFYQHSHLYPLCAHSYQPLPCHHACWPGRVDSGYANRAFEELGCLQVKQAEREERRMNKTRARNELFVDSFLAPSPLLPLSAINIPLSFYQHSSFFLNVKGRKDPNNQLFASLASKKSLFISERNSEGSILYTLTKIRSQLESMLSCVKKKVLEEASERYEKFKAAEKEREEESGTVEQNELEKEFEDSESSRSRRRRRLRKQRTSTSTDGHHSSLSEQDLINSYGSESGVSILNSLSDILILPLETPFISLVPTLMACLSFYQTTEWFCEQIRTNRFSASDLETFVDCFMLVFNELCKSSSPNSRKANVRTVGGKQRSSSEDLSSTLGGKSLMAIRMFLTSINFTSTISTPPFSLCSLIISPEAPKSHSFSAIALSLSLSHPYFPYFLVHLASGCARNGLSQCFESICSIHDSLCGSQPWWNSCGCLWEREGCTKLRSILLDDSKDKDHVGGGYGRNKKDLLIDHAVSSPGEETVERDESNEKEAYDRQIQSQLLGISSSSSLFHHFAPLLHLSCDTCSITTPLPSLVLFMETLEKEGFGDGYGNIVALAELGNWEKAVEKAENVSFAHCLSVSSSTGIGKHSPLLASSSRSPMFSSFEPGCPFSANVSSELKKSYGKWEEKARLMRGHIPDLANHIERDISDGSGCLFEGKRREKLKMLSFVSGTAQRDYLHLPVSVLLDRVFINGEEPTTQTSDSKDITSSSHMHSTVLPPFSPSFSSSWGKLCVLLEATKFMVGHTNDNDGDQNISLAEHRRIEEFVSFLPEDLAVSLSLLHPESSYYASRVRSVGVDRIRRLVHEREDSYSHSTSPVSSRRSSSSSILGFPALGNVSPSSPIESVPSSLSSCFSLFSSCRNRLDSLHNRLQQLNADHDLQQKYSEGSGSRIKNPYDKKYIQTAKRRWEDDLKMIFSALSHTHTETVKYACQILSDFCSESFVEVVPDKRILFCVVYLLELLLGLGGEIVEFVREMNISGRSPQGKGSISIKSEESQEETYEEDEEEPSEEEPVFKRITKSHVKSNLVLMSKAILLNEICSNITSFVNKYNFAFFAFLPFFPQLLNGLTSFYADNIMNGDSFPSKNPILDVNIVELHQNSDNDEIKRTVFLSSIDSVCYTLFTLIKNTALTFPLITAQHFAASMFDSPTVSASVVREIIHKPHDQAQALNSACDILSSAIQSSSELVNAYICTAQYLISMNKQRGELKKFLDPQYDFINYFKRRQTNASSVSSSRVIVGHSRSSGSEKVDSRLKMCKFVTHNLVKGIQNEFLLTMNTLNAQFTPLKLEMKFPSTSDFISLQKQVRQHVGSPVLLEGKEKEYEFEGGQPQIRRKSQMDNSLLAVWEKCLLRIGDSPVYIPTSVPVMSRKPLPPQQSCLFAGLSCKNFRQLGGINGSRQIITLSHAGSTLSECIKRCKGDSPDTSVIVMQMFKLFNTIIGSRRDGVNESDFGRQSPSKSHSPNTMSHASGLLQSSTLRITSILSSLGVSENVFFRIPTYSIAKMNSKILSVGFLENVKTINEQVALATSTFRNTNRHCRVCKGNGCKVVSVNKNGKTYRRIDPCTNGCDIHIKYQSEFIKNENERYLSALRHASDDKEERERRCIDRFKLLLTHTKPYLGDLFNFQFGSSARSLSFARSTYTHSLAASSAACMFFGIGDRHPDNIMLQNSPPNSCVHSCCVAHIDTEYAFEASVFLLPMPDDIPFRLTQNIIHALGCAGCGGPFVEILAEAISRVKNERDMLMSMLQWTIGVFYQGPRRGRGEGEKRTFRGKLYEEISSTQQAINSIRMATDPERLGTLFHGWRAWM</sequence>
<gene>
    <name evidence="3" type="ORF">ADUPG1_001150</name>
</gene>
<dbReference type="Gene3D" id="1.10.1070.11">
    <property type="entry name" value="Phosphatidylinositol 3-/4-kinase, catalytic domain"/>
    <property type="match status" value="1"/>
</dbReference>
<feature type="compositionally biased region" description="Polar residues" evidence="1">
    <location>
        <begin position="1826"/>
        <end position="1841"/>
    </location>
</feature>
<dbReference type="SMART" id="SM01343">
    <property type="entry name" value="FATC"/>
    <property type="match status" value="1"/>
</dbReference>
<feature type="domain" description="PI3K/PI4K catalytic" evidence="2">
    <location>
        <begin position="1758"/>
        <end position="2173"/>
    </location>
</feature>
<organism evidence="3 4">
    <name type="scientific">Aduncisulcus paluster</name>
    <dbReference type="NCBI Taxonomy" id="2918883"/>
    <lineage>
        <taxon>Eukaryota</taxon>
        <taxon>Metamonada</taxon>
        <taxon>Carpediemonas-like organisms</taxon>
        <taxon>Aduncisulcus</taxon>
    </lineage>
</organism>
<dbReference type="Pfam" id="PF00454">
    <property type="entry name" value="PI3_PI4_kinase"/>
    <property type="match status" value="1"/>
</dbReference>
<keyword evidence="4" id="KW-1185">Reference proteome</keyword>
<feature type="compositionally biased region" description="Acidic residues" evidence="1">
    <location>
        <begin position="1372"/>
        <end position="1388"/>
    </location>
</feature>
<feature type="region of interest" description="Disordered" evidence="1">
    <location>
        <begin position="1820"/>
        <end position="1842"/>
    </location>
</feature>
<name>A0ABQ5KEN8_9EUKA</name>